<reference evidence="3" key="1">
    <citation type="journal article" date="2019" name="Int. J. Syst. Evol. Microbiol.">
        <title>The Global Catalogue of Microorganisms (GCM) 10K type strain sequencing project: providing services to taxonomists for standard genome sequencing and annotation.</title>
        <authorList>
            <consortium name="The Broad Institute Genomics Platform"/>
            <consortium name="The Broad Institute Genome Sequencing Center for Infectious Disease"/>
            <person name="Wu L."/>
            <person name="Ma J."/>
        </authorList>
    </citation>
    <scope>NUCLEOTIDE SEQUENCE [LARGE SCALE GENOMIC DNA]</scope>
    <source>
        <strain evidence="3">JCM 18961</strain>
    </source>
</reference>
<evidence type="ECO:0000313" key="2">
    <source>
        <dbReference type="EMBL" id="GAA4715502.1"/>
    </source>
</evidence>
<gene>
    <name evidence="2" type="ORF">GCM10025782_10230</name>
</gene>
<feature type="compositionally biased region" description="Pro residues" evidence="1">
    <location>
        <begin position="325"/>
        <end position="340"/>
    </location>
</feature>
<name>A0ABP8XUK4_9MICO</name>
<organism evidence="2 3">
    <name type="scientific">Pedococcus ginsenosidimutans</name>
    <dbReference type="NCBI Taxonomy" id="490570"/>
    <lineage>
        <taxon>Bacteria</taxon>
        <taxon>Bacillati</taxon>
        <taxon>Actinomycetota</taxon>
        <taxon>Actinomycetes</taxon>
        <taxon>Micrococcales</taxon>
        <taxon>Intrasporangiaceae</taxon>
        <taxon>Pedococcus</taxon>
    </lineage>
</organism>
<feature type="compositionally biased region" description="Low complexity" evidence="1">
    <location>
        <begin position="234"/>
        <end position="255"/>
    </location>
</feature>
<evidence type="ECO:0000313" key="3">
    <source>
        <dbReference type="Proteomes" id="UP001500556"/>
    </source>
</evidence>
<feature type="region of interest" description="Disordered" evidence="1">
    <location>
        <begin position="234"/>
        <end position="393"/>
    </location>
</feature>
<keyword evidence="3" id="KW-1185">Reference proteome</keyword>
<dbReference type="Proteomes" id="UP001500556">
    <property type="component" value="Unassembled WGS sequence"/>
</dbReference>
<protein>
    <submittedName>
        <fullName evidence="2">Uncharacterized protein</fullName>
    </submittedName>
</protein>
<evidence type="ECO:0000256" key="1">
    <source>
        <dbReference type="SAM" id="MobiDB-lite"/>
    </source>
</evidence>
<sequence>MRGIARTDRLVRLVMWGALLTAAWILFSPGRASASEHPVEDVVRSAASLTGSVLDVTAQGRPAGASNASATTATGGSSSTADRPGTSSPGALPAEEAPAKAAATGSPRAGAGHAPRRHETGAPSVREALASSVRETEASPVRVLAEASKSLPHNVIRVLTPESSPSGAASGLRPVVAATTQTVRAVVGEAVETATATVDVVPGLDRPVRDVTDVVVDVVDALPVVGTRPVVELPLPGLVSPSSSSPSTPSAEPVPDLASPVRPVGAGDRHEGVAGPASRVSGLRPLIDVTGEPASSGPAVGQADEGRAAPRPAPSTGADATDPSLPWPGDLPAPVAPVPAPSFAGGAGQQHGADVQADLPPTTSSTRAAGPGFDGNDVRAPGALNARPGLRPD</sequence>
<proteinExistence type="predicted"/>
<comment type="caution">
    <text evidence="2">The sequence shown here is derived from an EMBL/GenBank/DDBJ whole genome shotgun (WGS) entry which is preliminary data.</text>
</comment>
<feature type="compositionally biased region" description="Low complexity" evidence="1">
    <location>
        <begin position="89"/>
        <end position="112"/>
    </location>
</feature>
<feature type="region of interest" description="Disordered" evidence="1">
    <location>
        <begin position="60"/>
        <end position="140"/>
    </location>
</feature>
<feature type="compositionally biased region" description="Low complexity" evidence="1">
    <location>
        <begin position="63"/>
        <end position="81"/>
    </location>
</feature>
<dbReference type="EMBL" id="BAABLO010000004">
    <property type="protein sequence ID" value="GAA4715502.1"/>
    <property type="molecule type" value="Genomic_DNA"/>
</dbReference>
<accession>A0ABP8XUK4</accession>